<dbReference type="InterPro" id="IPR001706">
    <property type="entry name" value="Ribosomal_bL35"/>
</dbReference>
<dbReference type="InterPro" id="IPR037229">
    <property type="entry name" value="Ribosomal_bL35_sf"/>
</dbReference>
<gene>
    <name evidence="4" type="ORF">M408DRAFT_69764</name>
</gene>
<dbReference type="HOGENOM" id="CLU_154769_0_0_1"/>
<dbReference type="PANTHER" id="PTHR33343:SF1">
    <property type="entry name" value="LARGE RIBOSOMAL SUBUNIT PROTEIN BL35M"/>
    <property type="match status" value="1"/>
</dbReference>
<dbReference type="STRING" id="933852.A0A0C3AV31"/>
<evidence type="ECO:0000256" key="3">
    <source>
        <dbReference type="ARBA" id="ARBA00023274"/>
    </source>
</evidence>
<keyword evidence="2" id="KW-0689">Ribosomal protein</keyword>
<evidence type="ECO:0000256" key="1">
    <source>
        <dbReference type="ARBA" id="ARBA00006598"/>
    </source>
</evidence>
<dbReference type="InterPro" id="IPR021137">
    <property type="entry name" value="Ribosomal_bL35-like"/>
</dbReference>
<evidence type="ECO:0000313" key="5">
    <source>
        <dbReference type="Proteomes" id="UP000054097"/>
    </source>
</evidence>
<evidence type="ECO:0000256" key="2">
    <source>
        <dbReference type="ARBA" id="ARBA00022980"/>
    </source>
</evidence>
<evidence type="ECO:0000313" key="4">
    <source>
        <dbReference type="EMBL" id="KIM28415.1"/>
    </source>
</evidence>
<protein>
    <recommendedName>
        <fullName evidence="6">50S ribosomal protein L35</fullName>
    </recommendedName>
</protein>
<dbReference type="Pfam" id="PF01632">
    <property type="entry name" value="Ribosomal_L35p"/>
    <property type="match status" value="1"/>
</dbReference>
<dbReference type="Gene3D" id="4.10.410.60">
    <property type="match status" value="1"/>
</dbReference>
<proteinExistence type="inferred from homology"/>
<name>A0A0C3AV31_SERVB</name>
<dbReference type="OrthoDB" id="162638at2759"/>
<sequence>MTSLLLRTAQSLTQKTLRLTPTIQRHVAQHINGSYRSKELLAKTWHSFHAPSMARSFSSTPLLQQYSAKRQKKYKLKTNHAAAARWKALSRRMYKRSKEGKSHFNVKKNSARLNRLGKGAMSVPYHVRHLKKLLPYA</sequence>
<dbReference type="AlphaFoldDB" id="A0A0C3AV31"/>
<dbReference type="EMBL" id="KN824293">
    <property type="protein sequence ID" value="KIM28415.1"/>
    <property type="molecule type" value="Genomic_DNA"/>
</dbReference>
<dbReference type="GO" id="GO:0003735">
    <property type="term" value="F:structural constituent of ribosome"/>
    <property type="evidence" value="ECO:0007669"/>
    <property type="project" value="InterPro"/>
</dbReference>
<dbReference type="Proteomes" id="UP000054097">
    <property type="component" value="Unassembled WGS sequence"/>
</dbReference>
<keyword evidence="3" id="KW-0687">Ribonucleoprotein</keyword>
<accession>A0A0C3AV31</accession>
<evidence type="ECO:0008006" key="6">
    <source>
        <dbReference type="Google" id="ProtNLM"/>
    </source>
</evidence>
<reference evidence="4 5" key="1">
    <citation type="submission" date="2014-04" db="EMBL/GenBank/DDBJ databases">
        <authorList>
            <consortium name="DOE Joint Genome Institute"/>
            <person name="Kuo A."/>
            <person name="Zuccaro A."/>
            <person name="Kohler A."/>
            <person name="Nagy L.G."/>
            <person name="Floudas D."/>
            <person name="Copeland A."/>
            <person name="Barry K.W."/>
            <person name="Cichocki N."/>
            <person name="Veneault-Fourrey C."/>
            <person name="LaButti K."/>
            <person name="Lindquist E.A."/>
            <person name="Lipzen A."/>
            <person name="Lundell T."/>
            <person name="Morin E."/>
            <person name="Murat C."/>
            <person name="Sun H."/>
            <person name="Tunlid A."/>
            <person name="Henrissat B."/>
            <person name="Grigoriev I.V."/>
            <person name="Hibbett D.S."/>
            <person name="Martin F."/>
            <person name="Nordberg H.P."/>
            <person name="Cantor M.N."/>
            <person name="Hua S.X."/>
        </authorList>
    </citation>
    <scope>NUCLEOTIDE SEQUENCE [LARGE SCALE GENOMIC DNA]</scope>
    <source>
        <strain evidence="4 5">MAFF 305830</strain>
    </source>
</reference>
<organism evidence="4 5">
    <name type="scientific">Serendipita vermifera MAFF 305830</name>
    <dbReference type="NCBI Taxonomy" id="933852"/>
    <lineage>
        <taxon>Eukaryota</taxon>
        <taxon>Fungi</taxon>
        <taxon>Dikarya</taxon>
        <taxon>Basidiomycota</taxon>
        <taxon>Agaricomycotina</taxon>
        <taxon>Agaricomycetes</taxon>
        <taxon>Sebacinales</taxon>
        <taxon>Serendipitaceae</taxon>
        <taxon>Serendipita</taxon>
    </lineage>
</organism>
<keyword evidence="5" id="KW-1185">Reference proteome</keyword>
<dbReference type="SUPFAM" id="SSF143034">
    <property type="entry name" value="L35p-like"/>
    <property type="match status" value="1"/>
</dbReference>
<dbReference type="GO" id="GO:0006412">
    <property type="term" value="P:translation"/>
    <property type="evidence" value="ECO:0007669"/>
    <property type="project" value="InterPro"/>
</dbReference>
<comment type="similarity">
    <text evidence="1">Belongs to the bacterial ribosomal protein bL35 family.</text>
</comment>
<dbReference type="GO" id="GO:0015934">
    <property type="term" value="C:large ribosomal subunit"/>
    <property type="evidence" value="ECO:0007669"/>
    <property type="project" value="TreeGrafter"/>
</dbReference>
<dbReference type="PANTHER" id="PTHR33343">
    <property type="entry name" value="54S RIBOSOMAL PROTEIN BL35M"/>
    <property type="match status" value="1"/>
</dbReference>
<reference evidence="5" key="2">
    <citation type="submission" date="2015-01" db="EMBL/GenBank/DDBJ databases">
        <title>Evolutionary Origins and Diversification of the Mycorrhizal Mutualists.</title>
        <authorList>
            <consortium name="DOE Joint Genome Institute"/>
            <consortium name="Mycorrhizal Genomics Consortium"/>
            <person name="Kohler A."/>
            <person name="Kuo A."/>
            <person name="Nagy L.G."/>
            <person name="Floudas D."/>
            <person name="Copeland A."/>
            <person name="Barry K.W."/>
            <person name="Cichocki N."/>
            <person name="Veneault-Fourrey C."/>
            <person name="LaButti K."/>
            <person name="Lindquist E.A."/>
            <person name="Lipzen A."/>
            <person name="Lundell T."/>
            <person name="Morin E."/>
            <person name="Murat C."/>
            <person name="Riley R."/>
            <person name="Ohm R."/>
            <person name="Sun H."/>
            <person name="Tunlid A."/>
            <person name="Henrissat B."/>
            <person name="Grigoriev I.V."/>
            <person name="Hibbett D.S."/>
            <person name="Martin F."/>
        </authorList>
    </citation>
    <scope>NUCLEOTIDE SEQUENCE [LARGE SCALE GENOMIC DNA]</scope>
    <source>
        <strain evidence="5">MAFF 305830</strain>
    </source>
</reference>